<proteinExistence type="predicted"/>
<name>A0A9P8L2P6_9PEZI</name>
<accession>A0A9P8L2P6</accession>
<dbReference type="Gene3D" id="3.30.420.40">
    <property type="match status" value="2"/>
</dbReference>
<keyword evidence="2" id="KW-1185">Reference proteome</keyword>
<dbReference type="EMBL" id="JAGHQL010000140">
    <property type="protein sequence ID" value="KAH0537553.1"/>
    <property type="molecule type" value="Genomic_DNA"/>
</dbReference>
<reference evidence="1" key="1">
    <citation type="submission" date="2021-03" db="EMBL/GenBank/DDBJ databases">
        <title>Comparative genomics and phylogenomic investigation of the class Geoglossomycetes provide insights into ecological specialization and systematics.</title>
        <authorList>
            <person name="Melie T."/>
            <person name="Pirro S."/>
            <person name="Miller A.N."/>
            <person name="Quandt A."/>
        </authorList>
    </citation>
    <scope>NUCLEOTIDE SEQUENCE</scope>
    <source>
        <strain evidence="1">GBOQ0MN5Z8</strain>
    </source>
</reference>
<dbReference type="CDD" id="cd10170">
    <property type="entry name" value="ASKHA_NBD_HSP70"/>
    <property type="match status" value="1"/>
</dbReference>
<sequence>MTENVAPKHVIVGIDIGMTCTGVAICSPDRVESGKPIKPVVIQSWPGTDMHENKVPTRLTYKAGNSRILSWGFACPSLEDLGPGMAVKELFKFYLDKPILVKSFRQNPQAAPGTFRDVVSWYTDFLTALYGHIIGHLKNPPWLVDCNSTKIEYIFSLPTLWRDKDKVVGDFEEIVKEAGFGTDENCSVVVGLTEGEASAVSTAESLEHKYKEGDTILVCDAGGGTTDICVLKVNRIGGETVELMTLDEPNVLDVGSLDIDDAFERNAAECLSTLRPKYPQLSEHIAHQITRGAFQAIKTSLGTAASVPTARILVPGLPVDLDERVVLSRDELKAMFDEQIHKIFDFIDKEIQSLQWDQPGTEILYLVLSGGLGSSRYVQTEFTNKYSDRGMTVLFADEPEEPPLAVCKGLVIDRMQRICHNASVLRTRRSRASYGILYSERYDKNKHSAQNPIKNPLDGNKYAENRIDWLIHKGGKVTEDEPITRKYSRIISPNNPDSSWKDGVVISYSAPGELPLFWNEKCGAHVICNIVSDLGPRPNSAGITQKRKKYIGKKFLRVDYDLLAFIEPERLLRFEVMVGGEARNEPQTLRVEWTEGGEEGNEPQNGFYVGV</sequence>
<evidence type="ECO:0000313" key="2">
    <source>
        <dbReference type="Proteomes" id="UP000698800"/>
    </source>
</evidence>
<gene>
    <name evidence="1" type="ORF">FGG08_005652</name>
</gene>
<dbReference type="InterPro" id="IPR043129">
    <property type="entry name" value="ATPase_NBD"/>
</dbReference>
<dbReference type="SUPFAM" id="SSF53067">
    <property type="entry name" value="Actin-like ATPase domain"/>
    <property type="match status" value="1"/>
</dbReference>
<dbReference type="OrthoDB" id="2394218at2759"/>
<dbReference type="AlphaFoldDB" id="A0A9P8L2P6"/>
<dbReference type="PANTHER" id="PTHR42749:SF1">
    <property type="entry name" value="CELL SHAPE-DETERMINING PROTEIN MREB"/>
    <property type="match status" value="1"/>
</dbReference>
<dbReference type="Proteomes" id="UP000698800">
    <property type="component" value="Unassembled WGS sequence"/>
</dbReference>
<evidence type="ECO:0008006" key="3">
    <source>
        <dbReference type="Google" id="ProtNLM"/>
    </source>
</evidence>
<protein>
    <recommendedName>
        <fullName evidence="3">Actin-like ATPase domain-containing protein</fullName>
    </recommendedName>
</protein>
<organism evidence="1 2">
    <name type="scientific">Glutinoglossum americanum</name>
    <dbReference type="NCBI Taxonomy" id="1670608"/>
    <lineage>
        <taxon>Eukaryota</taxon>
        <taxon>Fungi</taxon>
        <taxon>Dikarya</taxon>
        <taxon>Ascomycota</taxon>
        <taxon>Pezizomycotina</taxon>
        <taxon>Geoglossomycetes</taxon>
        <taxon>Geoglossales</taxon>
        <taxon>Geoglossaceae</taxon>
        <taxon>Glutinoglossum</taxon>
    </lineage>
</organism>
<comment type="caution">
    <text evidence="1">The sequence shown here is derived from an EMBL/GenBank/DDBJ whole genome shotgun (WGS) entry which is preliminary data.</text>
</comment>
<dbReference type="PANTHER" id="PTHR42749">
    <property type="entry name" value="CELL SHAPE-DETERMINING PROTEIN MREB"/>
    <property type="match status" value="1"/>
</dbReference>
<evidence type="ECO:0000313" key="1">
    <source>
        <dbReference type="EMBL" id="KAH0537553.1"/>
    </source>
</evidence>
<dbReference type="Gene3D" id="3.90.640.10">
    <property type="entry name" value="Actin, Chain A, domain 4"/>
    <property type="match status" value="1"/>
</dbReference>